<dbReference type="EMBL" id="QFOT01000026">
    <property type="protein sequence ID" value="PZP56415.1"/>
    <property type="molecule type" value="Genomic_DNA"/>
</dbReference>
<gene>
    <name evidence="2" type="ORF">DI586_03800</name>
</gene>
<protein>
    <submittedName>
        <fullName evidence="2">DUF1467 domain-containing protein</fullName>
    </submittedName>
</protein>
<proteinExistence type="predicted"/>
<reference evidence="2 3" key="1">
    <citation type="submission" date="2017-08" db="EMBL/GenBank/DDBJ databases">
        <title>Infants hospitalized years apart are colonized by the same room-sourced microbial strains.</title>
        <authorList>
            <person name="Brooks B."/>
            <person name="Olm M.R."/>
            <person name="Firek B.A."/>
            <person name="Baker R."/>
            <person name="Thomas B.C."/>
            <person name="Morowitz M.J."/>
            <person name="Banfield J.F."/>
        </authorList>
    </citation>
    <scope>NUCLEOTIDE SEQUENCE [LARGE SCALE GENOMIC DNA]</scope>
    <source>
        <strain evidence="2">S2_006_000_R2_64</strain>
    </source>
</reference>
<accession>A0A2W5FK44</accession>
<dbReference type="Pfam" id="PF07330">
    <property type="entry name" value="DUF1467"/>
    <property type="match status" value="1"/>
</dbReference>
<name>A0A2W5FK44_9BACT</name>
<comment type="caution">
    <text evidence="2">The sequence shown here is derived from an EMBL/GenBank/DDBJ whole genome shotgun (WGS) entry which is preliminary data.</text>
</comment>
<keyword evidence="1" id="KW-1133">Transmembrane helix</keyword>
<feature type="transmembrane region" description="Helical" evidence="1">
    <location>
        <begin position="6"/>
        <end position="25"/>
    </location>
</feature>
<feature type="transmembrane region" description="Helical" evidence="1">
    <location>
        <begin position="46"/>
        <end position="68"/>
    </location>
</feature>
<dbReference type="InterPro" id="IPR009935">
    <property type="entry name" value="DUF1467"/>
</dbReference>
<evidence type="ECO:0000256" key="1">
    <source>
        <dbReference type="SAM" id="Phobius"/>
    </source>
</evidence>
<dbReference type="AlphaFoldDB" id="A0A2W5FK44"/>
<evidence type="ECO:0000313" key="2">
    <source>
        <dbReference type="EMBL" id="PZP56415.1"/>
    </source>
</evidence>
<keyword evidence="1" id="KW-0812">Transmembrane</keyword>
<keyword evidence="1" id="KW-0472">Membrane</keyword>
<evidence type="ECO:0000313" key="3">
    <source>
        <dbReference type="Proteomes" id="UP000249739"/>
    </source>
</evidence>
<organism evidence="2 3">
    <name type="scientific">Micavibrio aeruginosavorus</name>
    <dbReference type="NCBI Taxonomy" id="349221"/>
    <lineage>
        <taxon>Bacteria</taxon>
        <taxon>Pseudomonadati</taxon>
        <taxon>Bdellovibrionota</taxon>
        <taxon>Bdellovibrionia</taxon>
        <taxon>Bdellovibrionales</taxon>
        <taxon>Pseudobdellovibrionaceae</taxon>
        <taxon>Micavibrio</taxon>
    </lineage>
</organism>
<sequence length="89" mass="9932">MTLVQAIVTFTLIWWTFLFCVLPWGNAPSEDPVAGETGNVPAKPRLALKFLITTGLSVIIFLIVYGLIEANVLDFYAMARNMEKQDGLR</sequence>
<dbReference type="Proteomes" id="UP000249739">
    <property type="component" value="Unassembled WGS sequence"/>
</dbReference>